<feature type="region of interest" description="Disordered" evidence="5">
    <location>
        <begin position="237"/>
        <end position="256"/>
    </location>
</feature>
<keyword evidence="8" id="KW-1185">Reference proteome</keyword>
<dbReference type="RefSeq" id="WP_344647050.1">
    <property type="nucleotide sequence ID" value="NZ_BAAAGX010000003.1"/>
</dbReference>
<evidence type="ECO:0000259" key="6">
    <source>
        <dbReference type="PROSITE" id="PS50893"/>
    </source>
</evidence>
<keyword evidence="2" id="KW-0677">Repeat</keyword>
<proteinExistence type="predicted"/>
<dbReference type="PROSITE" id="PS00211">
    <property type="entry name" value="ABC_TRANSPORTER_1"/>
    <property type="match status" value="1"/>
</dbReference>
<feature type="domain" description="ABC transporter" evidence="6">
    <location>
        <begin position="3"/>
        <end position="239"/>
    </location>
</feature>
<dbReference type="InterPro" id="IPR003439">
    <property type="entry name" value="ABC_transporter-like_ATP-bd"/>
</dbReference>
<protein>
    <submittedName>
        <fullName evidence="7">Sugar ABC transporter ATP-binding protein</fullName>
    </submittedName>
</protein>
<dbReference type="GO" id="GO:0005524">
    <property type="term" value="F:ATP binding"/>
    <property type="evidence" value="ECO:0007669"/>
    <property type="project" value="UniProtKB-KW"/>
</dbReference>
<dbReference type="InterPro" id="IPR050107">
    <property type="entry name" value="ABC_carbohydrate_import_ATPase"/>
</dbReference>
<dbReference type="Proteomes" id="UP001500967">
    <property type="component" value="Unassembled WGS sequence"/>
</dbReference>
<evidence type="ECO:0000256" key="5">
    <source>
        <dbReference type="SAM" id="MobiDB-lite"/>
    </source>
</evidence>
<evidence type="ECO:0000256" key="2">
    <source>
        <dbReference type="ARBA" id="ARBA00022737"/>
    </source>
</evidence>
<dbReference type="CDD" id="cd03215">
    <property type="entry name" value="ABC_Carb_Monos_II"/>
    <property type="match status" value="1"/>
</dbReference>
<feature type="domain" description="ABC transporter" evidence="6">
    <location>
        <begin position="258"/>
        <end position="494"/>
    </location>
</feature>
<dbReference type="Pfam" id="PF00005">
    <property type="entry name" value="ABC_tran"/>
    <property type="match status" value="2"/>
</dbReference>
<dbReference type="Gene3D" id="3.40.50.300">
    <property type="entry name" value="P-loop containing nucleotide triphosphate hydrolases"/>
    <property type="match status" value="2"/>
</dbReference>
<dbReference type="PANTHER" id="PTHR43790:SF9">
    <property type="entry name" value="GALACTOFURANOSE TRANSPORTER ATP-BINDING PROTEIN YTFR"/>
    <property type="match status" value="1"/>
</dbReference>
<keyword evidence="4 7" id="KW-0067">ATP-binding</keyword>
<dbReference type="EMBL" id="BAAAGX010000003">
    <property type="protein sequence ID" value="GAA0222645.1"/>
    <property type="molecule type" value="Genomic_DNA"/>
</dbReference>
<reference evidence="7 8" key="1">
    <citation type="journal article" date="2019" name="Int. J. Syst. Evol. Microbiol.">
        <title>The Global Catalogue of Microorganisms (GCM) 10K type strain sequencing project: providing services to taxonomists for standard genome sequencing and annotation.</title>
        <authorList>
            <consortium name="The Broad Institute Genomics Platform"/>
            <consortium name="The Broad Institute Genome Sequencing Center for Infectious Disease"/>
            <person name="Wu L."/>
            <person name="Ma J."/>
        </authorList>
    </citation>
    <scope>NUCLEOTIDE SEQUENCE [LARGE SCALE GENOMIC DNA]</scope>
    <source>
        <strain evidence="7 8">JCM 10425</strain>
    </source>
</reference>
<dbReference type="SMART" id="SM00382">
    <property type="entry name" value="AAA"/>
    <property type="match status" value="2"/>
</dbReference>
<dbReference type="SUPFAM" id="SSF52540">
    <property type="entry name" value="P-loop containing nucleoside triphosphate hydrolases"/>
    <property type="match status" value="2"/>
</dbReference>
<gene>
    <name evidence="7" type="ORF">GCM10009539_04830</name>
</gene>
<keyword evidence="1" id="KW-0813">Transport</keyword>
<dbReference type="CDD" id="cd03216">
    <property type="entry name" value="ABC_Carb_Monos_I"/>
    <property type="match status" value="1"/>
</dbReference>
<accession>A0ABN0TIM4</accession>
<comment type="caution">
    <text evidence="7">The sequence shown here is derived from an EMBL/GenBank/DDBJ whole genome shotgun (WGS) entry which is preliminary data.</text>
</comment>
<evidence type="ECO:0000256" key="3">
    <source>
        <dbReference type="ARBA" id="ARBA00022741"/>
    </source>
</evidence>
<organism evidence="7 8">
    <name type="scientific">Cryptosporangium japonicum</name>
    <dbReference type="NCBI Taxonomy" id="80872"/>
    <lineage>
        <taxon>Bacteria</taxon>
        <taxon>Bacillati</taxon>
        <taxon>Actinomycetota</taxon>
        <taxon>Actinomycetes</taxon>
        <taxon>Cryptosporangiales</taxon>
        <taxon>Cryptosporangiaceae</taxon>
        <taxon>Cryptosporangium</taxon>
    </lineage>
</organism>
<evidence type="ECO:0000256" key="1">
    <source>
        <dbReference type="ARBA" id="ARBA00022448"/>
    </source>
</evidence>
<dbReference type="InterPro" id="IPR027417">
    <property type="entry name" value="P-loop_NTPase"/>
</dbReference>
<dbReference type="PANTHER" id="PTHR43790">
    <property type="entry name" value="CARBOHYDRATE TRANSPORT ATP-BINDING PROTEIN MG119-RELATED"/>
    <property type="match status" value="1"/>
</dbReference>
<name>A0ABN0TIM4_9ACTN</name>
<dbReference type="PROSITE" id="PS50893">
    <property type="entry name" value="ABC_TRANSPORTER_2"/>
    <property type="match status" value="2"/>
</dbReference>
<evidence type="ECO:0000256" key="4">
    <source>
        <dbReference type="ARBA" id="ARBA00022840"/>
    </source>
</evidence>
<keyword evidence="3" id="KW-0547">Nucleotide-binding</keyword>
<dbReference type="InterPro" id="IPR003593">
    <property type="entry name" value="AAA+_ATPase"/>
</dbReference>
<evidence type="ECO:0000313" key="8">
    <source>
        <dbReference type="Proteomes" id="UP001500967"/>
    </source>
</evidence>
<sequence length="496" mass="52678">MLVSLSGVQHRYGATVALADCRLEVAPGEVHALVGENGSGKSTVVKLLSGIMRPTVGSVHVDGDAVALRSPAHAQRLGIVTVFQETLVADELTALDNVFAGTDGLFRRRRGAAAERTAAADALSRLGADPGLLSLTPDHLSLAERQVLTLARALVRPWRLLILDEATSALDLATRDRLFALLKEQTTDGRSVLFVSHRMDEMRLIIDRATVQRSGVTVGTVTSDEATPATLLAMMSGRSEQAAPARSGPPRTGGDPFLRLRDVALEPGAEPFDLTLRRGEILGVAGLDGQGGSALVETVAGLRRPRAGRVETADGVAITGHRSAFAAGVAYVPGKRQDEGLFPTLDVADNLAMAILPRLARRGFFRRSRVLATVRDQMEGLGVHPADPRYPITGLSGGNAQKVLVGRWLATEPDLLVLNDPLRGVDLGTKVEFYALLRRLTDDGTTVLMLSTELEELLAACDRIAVCADHRVATVLDGSAMTHDAALAAMFGQEVS</sequence>
<dbReference type="InterPro" id="IPR017871">
    <property type="entry name" value="ABC_transporter-like_CS"/>
</dbReference>
<evidence type="ECO:0000313" key="7">
    <source>
        <dbReference type="EMBL" id="GAA0222645.1"/>
    </source>
</evidence>